<dbReference type="AlphaFoldDB" id="A0A8J6PXM1"/>
<protein>
    <submittedName>
        <fullName evidence="1">DUF4242 domain-containing protein</fullName>
    </submittedName>
</protein>
<name>A0A8J6PXM1_9FLAO</name>
<accession>A0A8J6PXM1</accession>
<dbReference type="InterPro" id="IPR025336">
    <property type="entry name" value="SCO4226-like"/>
</dbReference>
<comment type="caution">
    <text evidence="1">The sequence shown here is derived from an EMBL/GenBank/DDBJ whole genome shotgun (WGS) entry which is preliminary data.</text>
</comment>
<keyword evidence="2" id="KW-1185">Reference proteome</keyword>
<dbReference type="EMBL" id="JACVXB010000001">
    <property type="protein sequence ID" value="MBD0830752.1"/>
    <property type="molecule type" value="Genomic_DNA"/>
</dbReference>
<organism evidence="1 2">
    <name type="scientific">Aestuariibaculum sediminum</name>
    <dbReference type="NCBI Taxonomy" id="2770637"/>
    <lineage>
        <taxon>Bacteria</taxon>
        <taxon>Pseudomonadati</taxon>
        <taxon>Bacteroidota</taxon>
        <taxon>Flavobacteriia</taxon>
        <taxon>Flavobacteriales</taxon>
        <taxon>Flavobacteriaceae</taxon>
    </lineage>
</organism>
<reference evidence="1 2" key="1">
    <citation type="submission" date="2020-09" db="EMBL/GenBank/DDBJ databases">
        <title>TT11 complete genome.</title>
        <authorList>
            <person name="Wu Z."/>
        </authorList>
    </citation>
    <scope>NUCLEOTIDE SEQUENCE [LARGE SCALE GENOMIC DNA]</scope>
    <source>
        <strain evidence="1 2">TT11</strain>
    </source>
</reference>
<proteinExistence type="predicted"/>
<dbReference type="Proteomes" id="UP000600588">
    <property type="component" value="Unassembled WGS sequence"/>
</dbReference>
<gene>
    <name evidence="1" type="ORF">ICJ83_01265</name>
</gene>
<evidence type="ECO:0000313" key="1">
    <source>
        <dbReference type="EMBL" id="MBD0830752.1"/>
    </source>
</evidence>
<dbReference type="Pfam" id="PF14026">
    <property type="entry name" value="SCO4226-like"/>
    <property type="match status" value="1"/>
</dbReference>
<evidence type="ECO:0000313" key="2">
    <source>
        <dbReference type="Proteomes" id="UP000600588"/>
    </source>
</evidence>
<sequence length="91" mass="10014">MYVIERIIPDLGNWSTEDLKSASITSCSVLKKMGPKITWLHSYVTGDKMYCVYLAENADLVKEHAEKGGFPVNSVAKVSTVIDPTTSGETF</sequence>